<protein>
    <submittedName>
        <fullName evidence="1">Uncharacterized protein</fullName>
    </submittedName>
</protein>
<name>A0A6C0K6E4_9ZZZZ</name>
<evidence type="ECO:0000313" key="1">
    <source>
        <dbReference type="EMBL" id="QHU12370.1"/>
    </source>
</evidence>
<proteinExistence type="predicted"/>
<dbReference type="EMBL" id="MN740799">
    <property type="protein sequence ID" value="QHU12370.1"/>
    <property type="molecule type" value="Genomic_DNA"/>
</dbReference>
<reference evidence="1" key="1">
    <citation type="journal article" date="2020" name="Nature">
        <title>Giant virus diversity and host interactions through global metagenomics.</title>
        <authorList>
            <person name="Schulz F."/>
            <person name="Roux S."/>
            <person name="Paez-Espino D."/>
            <person name="Jungbluth S."/>
            <person name="Walsh D.A."/>
            <person name="Denef V.J."/>
            <person name="McMahon K.D."/>
            <person name="Konstantinidis K.T."/>
            <person name="Eloe-Fadrosh E.A."/>
            <person name="Kyrpides N.C."/>
            <person name="Woyke T."/>
        </authorList>
    </citation>
    <scope>NUCLEOTIDE SEQUENCE</scope>
    <source>
        <strain evidence="1">GVMAG-S-1101171-110</strain>
    </source>
</reference>
<accession>A0A6C0K6E4</accession>
<organism evidence="1">
    <name type="scientific">viral metagenome</name>
    <dbReference type="NCBI Taxonomy" id="1070528"/>
    <lineage>
        <taxon>unclassified sequences</taxon>
        <taxon>metagenomes</taxon>
        <taxon>organismal metagenomes</taxon>
    </lineage>
</organism>
<dbReference type="AlphaFoldDB" id="A0A6C0K6E4"/>
<sequence length="173" mass="18332">MATNASPFIVNIVPLQNIPTNILGTNDVSLLQTQVANIQTMVNTSNHTIYADAFSNFTSANPAIDIYANLNLSNTNLYYNSNIVTLNTSGSSSGTSSITQTVRYGSSTTNSGASTIVTFVSTFTSIPNVVVSVSGYVPNFITLDNISISSFKAYSWSGTVKAATTSFQWQAVA</sequence>